<feature type="transmembrane region" description="Helical" evidence="6">
    <location>
        <begin position="201"/>
        <end position="223"/>
    </location>
</feature>
<dbReference type="PANTHER" id="PTHR12385">
    <property type="entry name" value="CHOLINE TRANSPORTER-LIKE (SLC FAMILY 44)"/>
    <property type="match status" value="1"/>
</dbReference>
<sequence>MAKQDHNNDSIRIPIGEWNLHREDGRSNTTTAAFATRINQIAPTPTQVGRATVNQAPATANFTGKLAKFLFLAHLLALAILITFLSVRGFMDRARAFHPVYWYVPLFTSTSSSALTALLWLLLTLRHPSKALKASLWLSPSLTCAVGMLLLANGTGSSLAFAALALALALIQSLYACWIVPRLPHAYQILSAATPAFQPSIAIVKYIAAMLLAGLAYSSFWILGVGGVAADKTSTFAPLYVLMLLLSLAWSMQVIRNLVHVAVARVAYMKLACGAEAVFRVATGARWLGDVCLGAAVAPVVGVVRASARAMGLVAGDSDEFLFSCATCYMGVADRLVACGNRWGLVHVGAHDKGFGRASAETWEMFVKQGMRRLIDRDVTGSFCFLCGVAGGAAAALVAGCWVLAVEGSYVTGITLYAFIIGYFMIRIAMAWPQACVAAYHVAYAENPQNSRLGSLIPNRIGELQTSLD</sequence>
<keyword evidence="7" id="KW-1185">Reference proteome</keyword>
<organism evidence="7 8">
    <name type="scientific">Elaeis guineensis var. tenera</name>
    <name type="common">Oil palm</name>
    <dbReference type="NCBI Taxonomy" id="51953"/>
    <lineage>
        <taxon>Eukaryota</taxon>
        <taxon>Viridiplantae</taxon>
        <taxon>Streptophyta</taxon>
        <taxon>Embryophyta</taxon>
        <taxon>Tracheophyta</taxon>
        <taxon>Spermatophyta</taxon>
        <taxon>Magnoliopsida</taxon>
        <taxon>Liliopsida</taxon>
        <taxon>Arecaceae</taxon>
        <taxon>Arecoideae</taxon>
        <taxon>Cocoseae</taxon>
        <taxon>Elaeidinae</taxon>
        <taxon>Elaeis</taxon>
    </lineage>
</organism>
<evidence type="ECO:0000313" key="7">
    <source>
        <dbReference type="Proteomes" id="UP000504607"/>
    </source>
</evidence>
<dbReference type="GeneID" id="105035797"/>
<evidence type="ECO:0000256" key="6">
    <source>
        <dbReference type="RuleBase" id="RU368066"/>
    </source>
</evidence>
<evidence type="ECO:0000256" key="4">
    <source>
        <dbReference type="ARBA" id="ARBA00022989"/>
    </source>
</evidence>
<feature type="transmembrane region" description="Helical" evidence="6">
    <location>
        <begin position="100"/>
        <end position="122"/>
    </location>
</feature>
<dbReference type="Proteomes" id="UP000504607">
    <property type="component" value="Unplaced"/>
</dbReference>
<name>A0A6I9QI94_ELAGV</name>
<protein>
    <recommendedName>
        <fullName evidence="6">Choline transporter-like protein</fullName>
    </recommendedName>
</protein>
<dbReference type="AlphaFoldDB" id="A0A6I9QI94"/>
<dbReference type="InterPro" id="IPR007603">
    <property type="entry name" value="Choline_transptr-like"/>
</dbReference>
<accession>A0A6I9QI94</accession>
<feature type="transmembrane region" description="Helical" evidence="6">
    <location>
        <begin position="69"/>
        <end position="88"/>
    </location>
</feature>
<feature type="transmembrane region" description="Helical" evidence="6">
    <location>
        <begin position="411"/>
        <end position="430"/>
    </location>
</feature>
<comment type="function">
    <text evidence="6">Choline transporter.</text>
</comment>
<feature type="transmembrane region" description="Helical" evidence="6">
    <location>
        <begin position="134"/>
        <end position="152"/>
    </location>
</feature>
<feature type="transmembrane region" description="Helical" evidence="6">
    <location>
        <begin position="235"/>
        <end position="255"/>
    </location>
</feature>
<dbReference type="InParanoid" id="A0A6I9QI94"/>
<feature type="transmembrane region" description="Helical" evidence="6">
    <location>
        <begin position="379"/>
        <end position="405"/>
    </location>
</feature>
<dbReference type="GO" id="GO:0005886">
    <property type="term" value="C:plasma membrane"/>
    <property type="evidence" value="ECO:0007669"/>
    <property type="project" value="UniProtKB-SubCell"/>
</dbReference>
<dbReference type="KEGG" id="egu:105035797"/>
<reference evidence="8" key="1">
    <citation type="submission" date="2025-08" db="UniProtKB">
        <authorList>
            <consortium name="RefSeq"/>
        </authorList>
    </citation>
    <scope>IDENTIFICATION</scope>
</reference>
<evidence type="ECO:0000256" key="5">
    <source>
        <dbReference type="ARBA" id="ARBA00023136"/>
    </source>
</evidence>
<dbReference type="OrthoDB" id="44736at2759"/>
<keyword evidence="4 6" id="KW-1133">Transmembrane helix</keyword>
<dbReference type="PANTHER" id="PTHR12385:SF84">
    <property type="entry name" value="CHOLINE TRANSPORTER-LIKE PROTEIN"/>
    <property type="match status" value="1"/>
</dbReference>
<dbReference type="Pfam" id="PF04515">
    <property type="entry name" value="Choline_transpo"/>
    <property type="match status" value="1"/>
</dbReference>
<evidence type="ECO:0000256" key="2">
    <source>
        <dbReference type="ARBA" id="ARBA00007168"/>
    </source>
</evidence>
<comment type="subcellular location">
    <subcellularLocation>
        <location evidence="6">Cell membrane</location>
        <topology evidence="6">Multi-pass membrane protein</topology>
    </subcellularLocation>
    <subcellularLocation>
        <location evidence="1">Membrane</location>
        <topology evidence="1">Multi-pass membrane protein</topology>
    </subcellularLocation>
</comment>
<feature type="transmembrane region" description="Helical" evidence="6">
    <location>
        <begin position="158"/>
        <end position="180"/>
    </location>
</feature>
<dbReference type="RefSeq" id="XP_010909799.1">
    <property type="nucleotide sequence ID" value="XM_010911497.3"/>
</dbReference>
<evidence type="ECO:0000313" key="8">
    <source>
        <dbReference type="RefSeq" id="XP_010909799.1"/>
    </source>
</evidence>
<keyword evidence="3 6" id="KW-0812">Transmembrane</keyword>
<evidence type="ECO:0000256" key="3">
    <source>
        <dbReference type="ARBA" id="ARBA00022692"/>
    </source>
</evidence>
<dbReference type="GO" id="GO:0022857">
    <property type="term" value="F:transmembrane transporter activity"/>
    <property type="evidence" value="ECO:0007669"/>
    <property type="project" value="UniProtKB-UniRule"/>
</dbReference>
<comment type="similarity">
    <text evidence="2 6">Belongs to the CTL (choline transporter-like) family.</text>
</comment>
<keyword evidence="5 6" id="KW-0472">Membrane</keyword>
<gene>
    <name evidence="8" type="primary">LOC105035797</name>
</gene>
<evidence type="ECO:0000256" key="1">
    <source>
        <dbReference type="ARBA" id="ARBA00004141"/>
    </source>
</evidence>
<proteinExistence type="inferred from homology"/>